<reference evidence="2 3" key="1">
    <citation type="submission" date="2019-06" db="EMBL/GenBank/DDBJ databases">
        <title>Draft genomes of female and male turbot (Scophthalmus maximus).</title>
        <authorList>
            <person name="Xu H."/>
            <person name="Xu X.-W."/>
            <person name="Shao C."/>
            <person name="Chen S."/>
        </authorList>
    </citation>
    <scope>NUCLEOTIDE SEQUENCE [LARGE SCALE GENOMIC DNA]</scope>
    <source>
        <strain evidence="2">Ysfricsl-2016a</strain>
        <tissue evidence="2">Blood</tissue>
    </source>
</reference>
<comment type="caution">
    <text evidence="2">The sequence shown here is derived from an EMBL/GenBank/DDBJ whole genome shotgun (WGS) entry which is preliminary data.</text>
</comment>
<dbReference type="EMBL" id="VEVO01000020">
    <property type="protein sequence ID" value="KAF0025564.1"/>
    <property type="molecule type" value="Genomic_DNA"/>
</dbReference>
<evidence type="ECO:0000313" key="2">
    <source>
        <dbReference type="EMBL" id="KAF0025564.1"/>
    </source>
</evidence>
<sequence>MVLLTSVSLLVLDQTNVRLWIRSHQKESDRVALRGCNRRSVEPEENVIPVNQSGKSANSAEAAHKRMPRKDMASRYRFTTTAADKASVFTEFMAEARGRGGGSRKEEEGKVEEM</sequence>
<proteinExistence type="predicted"/>
<evidence type="ECO:0000313" key="3">
    <source>
        <dbReference type="Proteomes" id="UP000438429"/>
    </source>
</evidence>
<feature type="compositionally biased region" description="Polar residues" evidence="1">
    <location>
        <begin position="49"/>
        <end position="59"/>
    </location>
</feature>
<gene>
    <name evidence="2" type="ORF">F2P81_022445</name>
</gene>
<dbReference type="Proteomes" id="UP000438429">
    <property type="component" value="Unassembled WGS sequence"/>
</dbReference>
<feature type="region of interest" description="Disordered" evidence="1">
    <location>
        <begin position="44"/>
        <end position="76"/>
    </location>
</feature>
<evidence type="ECO:0000256" key="1">
    <source>
        <dbReference type="SAM" id="MobiDB-lite"/>
    </source>
</evidence>
<protein>
    <submittedName>
        <fullName evidence="2">Uncharacterized protein</fullName>
    </submittedName>
</protein>
<accession>A0A6A4S4X3</accession>
<name>A0A6A4S4X3_SCOMX</name>
<organism evidence="2 3">
    <name type="scientific">Scophthalmus maximus</name>
    <name type="common">Turbot</name>
    <name type="synonym">Psetta maxima</name>
    <dbReference type="NCBI Taxonomy" id="52904"/>
    <lineage>
        <taxon>Eukaryota</taxon>
        <taxon>Metazoa</taxon>
        <taxon>Chordata</taxon>
        <taxon>Craniata</taxon>
        <taxon>Vertebrata</taxon>
        <taxon>Euteleostomi</taxon>
        <taxon>Actinopterygii</taxon>
        <taxon>Neopterygii</taxon>
        <taxon>Teleostei</taxon>
        <taxon>Neoteleostei</taxon>
        <taxon>Acanthomorphata</taxon>
        <taxon>Carangaria</taxon>
        <taxon>Pleuronectiformes</taxon>
        <taxon>Pleuronectoidei</taxon>
        <taxon>Scophthalmidae</taxon>
        <taxon>Scophthalmus</taxon>
    </lineage>
</organism>
<dbReference type="AlphaFoldDB" id="A0A6A4S4X3"/>